<protein>
    <recommendedName>
        <fullName evidence="3">Acetyltransferase domain-containing protein</fullName>
    </recommendedName>
</protein>
<evidence type="ECO:0000313" key="1">
    <source>
        <dbReference type="EMBL" id="QAX79928.1"/>
    </source>
</evidence>
<name>A0ABX5R372_9GAMM</name>
<reference evidence="2" key="1">
    <citation type="submission" date="2018-09" db="EMBL/GenBank/DDBJ databases">
        <title>Yersinia hibernicus sp. nov.</title>
        <authorList>
            <person name="Nguyen S.V."/>
            <person name="Mundanda D.M."/>
            <person name="Anes J."/>
            <person name="Fanning S."/>
        </authorList>
    </citation>
    <scope>NUCLEOTIDE SEQUENCE [LARGE SCALE GENOMIC DNA]</scope>
    <source>
        <strain evidence="2">CFS1934</strain>
    </source>
</reference>
<evidence type="ECO:0000313" key="2">
    <source>
        <dbReference type="Proteomes" id="UP000288804"/>
    </source>
</evidence>
<organism evidence="1 2">
    <name type="scientific">Yersinia hibernica</name>
    <dbReference type="NCBI Taxonomy" id="2339259"/>
    <lineage>
        <taxon>Bacteria</taxon>
        <taxon>Pseudomonadati</taxon>
        <taxon>Pseudomonadota</taxon>
        <taxon>Gammaproteobacteria</taxon>
        <taxon>Enterobacterales</taxon>
        <taxon>Yersiniaceae</taxon>
        <taxon>Yersinia</taxon>
    </lineage>
</organism>
<dbReference type="RefSeq" id="WP_129197815.1">
    <property type="nucleotide sequence ID" value="NZ_CABHXI010000091.1"/>
</dbReference>
<accession>A0ABX5R372</accession>
<dbReference type="Proteomes" id="UP000288804">
    <property type="component" value="Chromosome"/>
</dbReference>
<dbReference type="SUPFAM" id="SSF49695">
    <property type="entry name" value="gamma-Crystallin-like"/>
    <property type="match status" value="1"/>
</dbReference>
<sequence>MDINKSSKMFYVLVFISFNVMSDRFNDDNTCFYSSDNYLEKSDSKKFCVPSYTEDEWLFSQWNNNISSIKVPLNIQVDVFSDFSFTGKSKSLYQDTNAADLINYGLMSDISSYRVLPKKLYPDNKRIHFNYHSELFPEKYVGYNYFISRGHSIILTRENQPRDIDGQSSSIFYSHAGQIMSAFSGQGFDRNLYCLHVTDLRRDRRSADVAFSYCDFSNPGQRWFPKKIEEKFTLVNQATGTPLLLDDDGFYIYLDAQDSSINQYPNRKLEHYQPVTSIDTIWFDEHYIEKLNSLAVRPFLQYKETLGVLDGLGHHNIISHHLDEIDDINVYLESGGKKRWDIYYNAETQYLLAYNKLSQDRKLAETSCLSLLNNSDEEHLAVYFSYDRSSYSDNSITYHCDNGVAYNMYTHRWNFMADQGYRYLVNGYENKVLHFFTNDKPQRTTYRGTLIGPKPGVLIGKAINFNERKPQDAILTSNQALAYSLDMEKRVCELKNIIDNKDTHCTGADTSWSSTDYHVQNTHLSRYYIPWLLIRIVYRLYSDEWTDELTAFLQKIEALDTLLEKNKDKPVDSAVLEQTKALLVEFLHTYSSSEYSKIWYQAAHVLNRVEVLIEWGSNSPS</sequence>
<keyword evidence="2" id="KW-1185">Reference proteome</keyword>
<dbReference type="EMBL" id="CP032487">
    <property type="protein sequence ID" value="QAX79928.1"/>
    <property type="molecule type" value="Genomic_DNA"/>
</dbReference>
<proteinExistence type="predicted"/>
<dbReference type="InterPro" id="IPR011024">
    <property type="entry name" value="G_crystallin-like"/>
</dbReference>
<gene>
    <name evidence="1" type="ORF">D5F51_16085</name>
</gene>
<dbReference type="Gene3D" id="2.60.20.10">
    <property type="entry name" value="Crystallins"/>
    <property type="match status" value="1"/>
</dbReference>
<evidence type="ECO:0008006" key="3">
    <source>
        <dbReference type="Google" id="ProtNLM"/>
    </source>
</evidence>